<dbReference type="OrthoDB" id="10412777at2759"/>
<sequence length="578" mass="63562">MDLCVTLLSVDLFMRSSSCISTSHQLLTKYHNLSKDTSTSNLHYLSNMNRRLRSATISTKENVPDVAPPKRGRRASIHTSSAPSIEAAADPGAPFSPANDAGRQDVGYTQVKYGPPKKKSATAAAEGPWRPSNAKVLFDGVHLPARNVANEAAVRPTANAQTSTARNVANEAAVRPKAADGPASEAAAHPNACHALLVLLWFSRVTSRVWLLSLQQTLVTGILLDVTPAEISSTRLWHASNNPGNSAVQKPALKTYVSACKSTPPEPVAPAAITAKKPALKTYGSARKSTPPEPAAPASSATNADNSNHTLSDLTSTHSDDEDITLPDQPEEANSFSSFDINDLPSDGRVLTGIRNQDFHPRSLTIHDLDYDEVQEMREACESKHTAYCFSYTDQTTQYYHGREMTEGCQTAANWFTKYLEDDTKQWLLILQGFTAPHLPENYVDALNILREEDELHVNSYVIKAAMALDKTRNSGEDPFEILSLEDDLSWDDKNGMQSLLCSEAVTYRFTQPWDGGHHHYQGSLPQRGEQDAADRLIQVFLEESGEYVPIPEGYTAPREPYDHIDTLNWEKIAHERA</sequence>
<dbReference type="HOGENOM" id="CLU_471779_0_0_1"/>
<reference evidence="2 3" key="1">
    <citation type="journal article" date="2008" name="Nature">
        <title>The genome of Laccaria bicolor provides insights into mycorrhizal symbiosis.</title>
        <authorList>
            <person name="Martin F."/>
            <person name="Aerts A."/>
            <person name="Ahren D."/>
            <person name="Brun A."/>
            <person name="Danchin E.G.J."/>
            <person name="Duchaussoy F."/>
            <person name="Gibon J."/>
            <person name="Kohler A."/>
            <person name="Lindquist E."/>
            <person name="Pereda V."/>
            <person name="Salamov A."/>
            <person name="Shapiro H.J."/>
            <person name="Wuyts J."/>
            <person name="Blaudez D."/>
            <person name="Buee M."/>
            <person name="Brokstein P."/>
            <person name="Canbaeck B."/>
            <person name="Cohen D."/>
            <person name="Courty P.E."/>
            <person name="Coutinho P.M."/>
            <person name="Delaruelle C."/>
            <person name="Detter J.C."/>
            <person name="Deveau A."/>
            <person name="DiFazio S."/>
            <person name="Duplessis S."/>
            <person name="Fraissinet-Tachet L."/>
            <person name="Lucic E."/>
            <person name="Frey-Klett P."/>
            <person name="Fourrey C."/>
            <person name="Feussner I."/>
            <person name="Gay G."/>
            <person name="Grimwood J."/>
            <person name="Hoegger P.J."/>
            <person name="Jain P."/>
            <person name="Kilaru S."/>
            <person name="Labbe J."/>
            <person name="Lin Y.C."/>
            <person name="Legue V."/>
            <person name="Le Tacon F."/>
            <person name="Marmeisse R."/>
            <person name="Melayah D."/>
            <person name="Montanini B."/>
            <person name="Muratet M."/>
            <person name="Nehls U."/>
            <person name="Niculita-Hirzel H."/>
            <person name="Oudot-Le Secq M.P."/>
            <person name="Peter M."/>
            <person name="Quesneville H."/>
            <person name="Rajashekar B."/>
            <person name="Reich M."/>
            <person name="Rouhier N."/>
            <person name="Schmutz J."/>
            <person name="Yin T."/>
            <person name="Chalot M."/>
            <person name="Henrissat B."/>
            <person name="Kuees U."/>
            <person name="Lucas S."/>
            <person name="Van de Peer Y."/>
            <person name="Podila G.K."/>
            <person name="Polle A."/>
            <person name="Pukkila P.J."/>
            <person name="Richardson P.M."/>
            <person name="Rouze P."/>
            <person name="Sanders I.R."/>
            <person name="Stajich J.E."/>
            <person name="Tunlid A."/>
            <person name="Tuskan G."/>
            <person name="Grigoriev I.V."/>
        </authorList>
    </citation>
    <scope>NUCLEOTIDE SEQUENCE [LARGE SCALE GENOMIC DNA]</scope>
    <source>
        <strain evidence="3">S238N-H82 / ATCC MYA-4686</strain>
    </source>
</reference>
<dbReference type="GeneID" id="6085325"/>
<feature type="compositionally biased region" description="Acidic residues" evidence="1">
    <location>
        <begin position="320"/>
        <end position="331"/>
    </location>
</feature>
<organism evidence="3">
    <name type="scientific">Laccaria bicolor (strain S238N-H82 / ATCC MYA-4686)</name>
    <name type="common">Bicoloured deceiver</name>
    <name type="synonym">Laccaria laccata var. bicolor</name>
    <dbReference type="NCBI Taxonomy" id="486041"/>
    <lineage>
        <taxon>Eukaryota</taxon>
        <taxon>Fungi</taxon>
        <taxon>Dikarya</taxon>
        <taxon>Basidiomycota</taxon>
        <taxon>Agaricomycotina</taxon>
        <taxon>Agaricomycetes</taxon>
        <taxon>Agaricomycetidae</taxon>
        <taxon>Agaricales</taxon>
        <taxon>Agaricineae</taxon>
        <taxon>Hydnangiaceae</taxon>
        <taxon>Laccaria</taxon>
    </lineage>
</organism>
<feature type="region of interest" description="Disordered" evidence="1">
    <location>
        <begin position="59"/>
        <end position="128"/>
    </location>
</feature>
<evidence type="ECO:0000313" key="3">
    <source>
        <dbReference type="Proteomes" id="UP000001194"/>
    </source>
</evidence>
<feature type="compositionally biased region" description="Low complexity" evidence="1">
    <location>
        <begin position="296"/>
        <end position="310"/>
    </location>
</feature>
<accession>B0E0G1</accession>
<dbReference type="InParanoid" id="B0E0G1"/>
<dbReference type="KEGG" id="lbc:LACBIDRAFT_316215"/>
<gene>
    <name evidence="2" type="ORF">LACBIDRAFT_316215</name>
</gene>
<dbReference type="RefSeq" id="XP_001889657.1">
    <property type="nucleotide sequence ID" value="XM_001889622.1"/>
</dbReference>
<evidence type="ECO:0000313" key="2">
    <source>
        <dbReference type="EMBL" id="EDQ99680.1"/>
    </source>
</evidence>
<dbReference type="AlphaFoldDB" id="B0E0G1"/>
<feature type="region of interest" description="Disordered" evidence="1">
    <location>
        <begin position="282"/>
        <end position="341"/>
    </location>
</feature>
<protein>
    <submittedName>
        <fullName evidence="2">Predicted protein</fullName>
    </submittedName>
</protein>
<evidence type="ECO:0000256" key="1">
    <source>
        <dbReference type="SAM" id="MobiDB-lite"/>
    </source>
</evidence>
<name>B0E0G1_LACBS</name>
<feature type="compositionally biased region" description="Polar residues" evidence="1">
    <location>
        <begin position="158"/>
        <end position="167"/>
    </location>
</feature>
<keyword evidence="3" id="KW-1185">Reference proteome</keyword>
<proteinExistence type="predicted"/>
<feature type="region of interest" description="Disordered" evidence="1">
    <location>
        <begin position="155"/>
        <end position="185"/>
    </location>
</feature>
<dbReference type="Proteomes" id="UP000001194">
    <property type="component" value="Unassembled WGS sequence"/>
</dbReference>
<dbReference type="EMBL" id="DS547160">
    <property type="protein sequence ID" value="EDQ99680.1"/>
    <property type="molecule type" value="Genomic_DNA"/>
</dbReference>